<feature type="compositionally biased region" description="Polar residues" evidence="1">
    <location>
        <begin position="193"/>
        <end position="209"/>
    </location>
</feature>
<dbReference type="EMBL" id="JALLPJ020001294">
    <property type="protein sequence ID" value="KAL3771112.1"/>
    <property type="molecule type" value="Genomic_DNA"/>
</dbReference>
<keyword evidence="3" id="KW-1185">Reference proteome</keyword>
<dbReference type="Proteomes" id="UP001530400">
    <property type="component" value="Unassembled WGS sequence"/>
</dbReference>
<evidence type="ECO:0000313" key="3">
    <source>
        <dbReference type="Proteomes" id="UP001530400"/>
    </source>
</evidence>
<proteinExistence type="predicted"/>
<name>A0ABD3N974_9STRA</name>
<evidence type="ECO:0000256" key="1">
    <source>
        <dbReference type="SAM" id="MobiDB-lite"/>
    </source>
</evidence>
<comment type="caution">
    <text evidence="2">The sequence shown here is derived from an EMBL/GenBank/DDBJ whole genome shotgun (WGS) entry which is preliminary data.</text>
</comment>
<dbReference type="AlphaFoldDB" id="A0ABD3N974"/>
<gene>
    <name evidence="2" type="ORF">ACHAWO_005128</name>
</gene>
<accession>A0ABD3N974</accession>
<feature type="region of interest" description="Disordered" evidence="1">
    <location>
        <begin position="126"/>
        <end position="209"/>
    </location>
</feature>
<organism evidence="2 3">
    <name type="scientific">Cyclotella atomus</name>
    <dbReference type="NCBI Taxonomy" id="382360"/>
    <lineage>
        <taxon>Eukaryota</taxon>
        <taxon>Sar</taxon>
        <taxon>Stramenopiles</taxon>
        <taxon>Ochrophyta</taxon>
        <taxon>Bacillariophyta</taxon>
        <taxon>Coscinodiscophyceae</taxon>
        <taxon>Thalassiosirophycidae</taxon>
        <taxon>Stephanodiscales</taxon>
        <taxon>Stephanodiscaceae</taxon>
        <taxon>Cyclotella</taxon>
    </lineage>
</organism>
<sequence length="506" mass="55834">MLEWDYNNSVVTFKEDCSSSSVRTNGLAFEFDAPWGGYYDPYNDDYILNGCQGRRELHPASTSRWIACGTYRLVISICYCSGAPSSAPSNFPTLNHPTPRAPCHPRAPVTTHQSLTCRLAPFAAPSSKPSAAPSGLPSATPSTSPSVSLKQSIPPSDSPSSSPSSHPFGAPSNEPSDRPSSSPSEAPSSLPSCNPTQAPTPSPSISINLFYPDQSQKGFETGCLSDGQQPAWMESNEEYWLFSTLEKCCKSHFEWNLEYCMGSIDDTCARSLFYPDWDGDNTGCIRDGNEPYYMTRNPSTYLFSTKATCCQEYYPFTYSECMGGSSSGSGLKWYADWTSGDETCKNDGKAPKYMIDHDQDSLKSWLFDDLEDCRSVNFSYTMKGCLASGNSYVGSRKYYPDWNGQDETSCKIDDASSPAPEYMHQSGKWFFDDIEKYCEHHFSFNKGGCMRSSGAPSSDVGSNKWYVDWAIFRCVKNCESGSSSKCGGFAGNWDILYKSQSQTRGL</sequence>
<reference evidence="2 3" key="1">
    <citation type="submission" date="2024-10" db="EMBL/GenBank/DDBJ databases">
        <title>Updated reference genomes for cyclostephanoid diatoms.</title>
        <authorList>
            <person name="Roberts W.R."/>
            <person name="Alverson A.J."/>
        </authorList>
    </citation>
    <scope>NUCLEOTIDE SEQUENCE [LARGE SCALE GENOMIC DNA]</scope>
    <source>
        <strain evidence="2 3">AJA010-31</strain>
    </source>
</reference>
<feature type="compositionally biased region" description="Low complexity" evidence="1">
    <location>
        <begin position="126"/>
        <end position="192"/>
    </location>
</feature>
<evidence type="ECO:0000313" key="2">
    <source>
        <dbReference type="EMBL" id="KAL3771112.1"/>
    </source>
</evidence>
<protein>
    <submittedName>
        <fullName evidence="2">Uncharacterized protein</fullName>
    </submittedName>
</protein>